<evidence type="ECO:0000256" key="3">
    <source>
        <dbReference type="ARBA" id="ARBA00012948"/>
    </source>
</evidence>
<protein>
    <recommendedName>
        <fullName evidence="3 12">3-oxoacyl-[acyl-carrier-protein] reductase</fullName>
        <ecNumber evidence="3 12">1.1.1.100</ecNumber>
    </recommendedName>
</protein>
<evidence type="ECO:0000313" key="15">
    <source>
        <dbReference type="Proteomes" id="UP000274350"/>
    </source>
</evidence>
<keyword evidence="5 12" id="KW-0276">Fatty acid metabolism</keyword>
<evidence type="ECO:0000256" key="8">
    <source>
        <dbReference type="ARBA" id="ARBA00023098"/>
    </source>
</evidence>
<dbReference type="PROSITE" id="PS00061">
    <property type="entry name" value="ADH_SHORT"/>
    <property type="match status" value="1"/>
</dbReference>
<keyword evidence="15" id="KW-1185">Reference proteome</keyword>
<name>A0A6M4A0H2_9BURK</name>
<dbReference type="InterPro" id="IPR050259">
    <property type="entry name" value="SDR"/>
</dbReference>
<feature type="binding site" evidence="11">
    <location>
        <position position="115"/>
    </location>
    <ligand>
        <name>NADP(+)</name>
        <dbReference type="ChEBI" id="CHEBI:58349"/>
    </ligand>
</feature>
<dbReference type="EC" id="1.1.1.100" evidence="3 12"/>
<dbReference type="PRINTS" id="PR00080">
    <property type="entry name" value="SDRFAMILY"/>
</dbReference>
<dbReference type="GO" id="GO:0051287">
    <property type="term" value="F:NAD binding"/>
    <property type="evidence" value="ECO:0007669"/>
    <property type="project" value="UniProtKB-UniRule"/>
</dbReference>
<dbReference type="Pfam" id="PF13561">
    <property type="entry name" value="adh_short_C2"/>
    <property type="match status" value="1"/>
</dbReference>
<dbReference type="OrthoDB" id="9802564at2"/>
<keyword evidence="7 12" id="KW-0560">Oxidoreductase</keyword>
<evidence type="ECO:0000256" key="9">
    <source>
        <dbReference type="ARBA" id="ARBA00023160"/>
    </source>
</evidence>
<dbReference type="GO" id="GO:0030497">
    <property type="term" value="P:fatty acid elongation"/>
    <property type="evidence" value="ECO:0007669"/>
    <property type="project" value="UniProtKB-ARBA"/>
</dbReference>
<evidence type="ECO:0000259" key="13">
    <source>
        <dbReference type="SMART" id="SM00822"/>
    </source>
</evidence>
<keyword evidence="6 11" id="KW-0521">NADP</keyword>
<dbReference type="SMART" id="SM00822">
    <property type="entry name" value="PKS_KR"/>
    <property type="match status" value="1"/>
</dbReference>
<evidence type="ECO:0000256" key="11">
    <source>
        <dbReference type="PIRSR" id="PIRSR611284-2"/>
    </source>
</evidence>
<evidence type="ECO:0000256" key="1">
    <source>
        <dbReference type="ARBA" id="ARBA00005194"/>
    </source>
</evidence>
<evidence type="ECO:0000256" key="4">
    <source>
        <dbReference type="ARBA" id="ARBA00022516"/>
    </source>
</evidence>
<feature type="binding site" evidence="11">
    <location>
        <begin position="37"/>
        <end position="40"/>
    </location>
    <ligand>
        <name>NADP(+)</name>
        <dbReference type="ChEBI" id="CHEBI:58349"/>
    </ligand>
</feature>
<keyword evidence="9 12" id="KW-0275">Fatty acid biosynthesis</keyword>
<dbReference type="Proteomes" id="UP000274350">
    <property type="component" value="Chromosome"/>
</dbReference>
<dbReference type="KEGG" id="upi:EJG51_001270"/>
<feature type="domain" description="Ketoreductase" evidence="13">
    <location>
        <begin position="31"/>
        <end position="211"/>
    </location>
</feature>
<evidence type="ECO:0000313" key="14">
    <source>
        <dbReference type="EMBL" id="QJQ04705.1"/>
    </source>
</evidence>
<feature type="binding site" evidence="11">
    <location>
        <begin position="180"/>
        <end position="184"/>
    </location>
    <ligand>
        <name>NADP(+)</name>
        <dbReference type="ChEBI" id="CHEBI:58349"/>
    </ligand>
</feature>
<proteinExistence type="inferred from homology"/>
<dbReference type="FunFam" id="3.40.50.720:FF:000037">
    <property type="entry name" value="3-oxoacyl-[acyl-carrier-protein] reductase FabG"/>
    <property type="match status" value="1"/>
</dbReference>
<feature type="active site" description="Proton acceptor" evidence="10">
    <location>
        <position position="180"/>
    </location>
</feature>
<comment type="catalytic activity">
    <reaction evidence="12">
        <text>a (3R)-hydroxyacyl-[ACP] + NADP(+) = a 3-oxoacyl-[ACP] + NADPH + H(+)</text>
        <dbReference type="Rhea" id="RHEA:17397"/>
        <dbReference type="Rhea" id="RHEA-COMP:9916"/>
        <dbReference type="Rhea" id="RHEA-COMP:9945"/>
        <dbReference type="ChEBI" id="CHEBI:15378"/>
        <dbReference type="ChEBI" id="CHEBI:57783"/>
        <dbReference type="ChEBI" id="CHEBI:58349"/>
        <dbReference type="ChEBI" id="CHEBI:78776"/>
        <dbReference type="ChEBI" id="CHEBI:78827"/>
        <dbReference type="EC" id="1.1.1.100"/>
    </reaction>
</comment>
<comment type="function">
    <text evidence="12">Catalyzes the NADPH-dependent reduction of beta-ketoacyl-ACP substrates to beta-hydroxyacyl-ACP products, the first reductive step in the elongation cycle of fatty acid biosynthesis.</text>
</comment>
<dbReference type="Gene3D" id="3.40.50.720">
    <property type="entry name" value="NAD(P)-binding Rossmann-like Domain"/>
    <property type="match status" value="1"/>
</dbReference>
<dbReference type="PANTHER" id="PTHR42879:SF2">
    <property type="entry name" value="3-OXOACYL-[ACYL-CARRIER-PROTEIN] REDUCTASE FABG"/>
    <property type="match status" value="1"/>
</dbReference>
<reference evidence="14 15" key="1">
    <citation type="journal article" date="2019" name="Int. J. Syst. Evol. Microbiol.">
        <title>Undibacterium piscinae sp. nov., isolated from Korean shiner intestine.</title>
        <authorList>
            <person name="Lee S.Y."/>
            <person name="Kang W."/>
            <person name="Kim P.S."/>
            <person name="Kim H.S."/>
            <person name="Sung H."/>
            <person name="Shin N.R."/>
            <person name="Whon T.W."/>
            <person name="Yun J.H."/>
            <person name="Lee J.Y."/>
            <person name="Lee J.Y."/>
            <person name="Jung M.J."/>
            <person name="Jeong Y.S."/>
            <person name="Tak E.J."/>
            <person name="Han J.E."/>
            <person name="Hyun D.W."/>
            <person name="Kang M.S."/>
            <person name="Lee K.E."/>
            <person name="Lee B.H."/>
            <person name="Bae J.W."/>
        </authorList>
    </citation>
    <scope>NUCLEOTIDE SEQUENCE [LARGE SCALE GENOMIC DNA]</scope>
    <source>
        <strain evidence="14 15">S11R28</strain>
    </source>
</reference>
<organism evidence="14 15">
    <name type="scientific">Undibacterium piscinae</name>
    <dbReference type="NCBI Taxonomy" id="2495591"/>
    <lineage>
        <taxon>Bacteria</taxon>
        <taxon>Pseudomonadati</taxon>
        <taxon>Pseudomonadota</taxon>
        <taxon>Betaproteobacteria</taxon>
        <taxon>Burkholderiales</taxon>
        <taxon>Oxalobacteraceae</taxon>
        <taxon>Undibacterium</taxon>
    </lineage>
</organism>
<dbReference type="EMBL" id="CP051152">
    <property type="protein sequence ID" value="QJQ04705.1"/>
    <property type="molecule type" value="Genomic_DNA"/>
</dbReference>
<dbReference type="InterPro" id="IPR036291">
    <property type="entry name" value="NAD(P)-bd_dom_sf"/>
</dbReference>
<dbReference type="SUPFAM" id="SSF51735">
    <property type="entry name" value="NAD(P)-binding Rossmann-fold domains"/>
    <property type="match status" value="1"/>
</dbReference>
<feature type="binding site" evidence="11">
    <location>
        <position position="213"/>
    </location>
    <ligand>
        <name>NADP(+)</name>
        <dbReference type="ChEBI" id="CHEBI:58349"/>
    </ligand>
</feature>
<dbReference type="NCBIfam" id="TIGR01830">
    <property type="entry name" value="3oxo_ACP_reduc"/>
    <property type="match status" value="1"/>
</dbReference>
<dbReference type="InterPro" id="IPR002347">
    <property type="entry name" value="SDR_fam"/>
</dbReference>
<evidence type="ECO:0000256" key="10">
    <source>
        <dbReference type="PIRSR" id="PIRSR611284-1"/>
    </source>
</evidence>
<dbReference type="UniPathway" id="UPA00094"/>
<dbReference type="GO" id="GO:0004316">
    <property type="term" value="F:3-oxoacyl-[acyl-carrier-protein] reductase (NADPH) activity"/>
    <property type="evidence" value="ECO:0007669"/>
    <property type="project" value="UniProtKB-UniRule"/>
</dbReference>
<evidence type="ECO:0000256" key="12">
    <source>
        <dbReference type="RuleBase" id="RU366074"/>
    </source>
</evidence>
<comment type="similarity">
    <text evidence="2 12">Belongs to the short-chain dehydrogenases/reductases (SDR) family.</text>
</comment>
<dbReference type="PRINTS" id="PR00081">
    <property type="entry name" value="GDHRDH"/>
</dbReference>
<sequence length="273" mass="28421">MTQTSIQVTSQVTSQENQQALPVLTTQLAGQVALVTGASRGIGKAIAVALARAGAKVVGTATSQAGAEAISAYLKEINPEAGKGVAFDVNDVPRCTSLIDEVQKEYGSLSILVNNAGITQDQLAMRMKDEEWDSVIATNLSSVGRLSRAVLRGMMKARHGRIINITSVVGSSGNPGQMNYAAAKAGVAGMSRALAREIGSRNITVNCIAPGFIDTDMTQSLTADQKTAILQQIPMAKLGRPEDIAAATVFLASPDAGYITGITLHVNGGMYLC</sequence>
<dbReference type="NCBIfam" id="NF009466">
    <property type="entry name" value="PRK12826.1-2"/>
    <property type="match status" value="1"/>
</dbReference>
<keyword evidence="8 12" id="KW-0443">Lipid metabolism</keyword>
<gene>
    <name evidence="14" type="primary">fabG</name>
    <name evidence="14" type="ORF">EJG51_001270</name>
</gene>
<dbReference type="NCBIfam" id="NF004197">
    <property type="entry name" value="PRK05653.1-1"/>
    <property type="match status" value="1"/>
</dbReference>
<comment type="pathway">
    <text evidence="1 12">Lipid metabolism; fatty acid biosynthesis.</text>
</comment>
<dbReference type="InterPro" id="IPR057326">
    <property type="entry name" value="KR_dom"/>
</dbReference>
<dbReference type="AlphaFoldDB" id="A0A6M4A0H2"/>
<evidence type="ECO:0000256" key="7">
    <source>
        <dbReference type="ARBA" id="ARBA00023002"/>
    </source>
</evidence>
<comment type="subunit">
    <text evidence="12">Homotetramer.</text>
</comment>
<dbReference type="PANTHER" id="PTHR42879">
    <property type="entry name" value="3-OXOACYL-(ACYL-CARRIER-PROTEIN) REDUCTASE"/>
    <property type="match status" value="1"/>
</dbReference>
<accession>A0A6M4A0H2</accession>
<evidence type="ECO:0000256" key="2">
    <source>
        <dbReference type="ARBA" id="ARBA00006484"/>
    </source>
</evidence>
<keyword evidence="4 12" id="KW-0444">Lipid biosynthesis</keyword>
<feature type="binding site" evidence="11">
    <location>
        <position position="62"/>
    </location>
    <ligand>
        <name>NADP(+)</name>
        <dbReference type="ChEBI" id="CHEBI:58349"/>
    </ligand>
</feature>
<evidence type="ECO:0000256" key="5">
    <source>
        <dbReference type="ARBA" id="ARBA00022832"/>
    </source>
</evidence>
<dbReference type="InterPro" id="IPR020904">
    <property type="entry name" value="Sc_DH/Rdtase_CS"/>
</dbReference>
<evidence type="ECO:0000256" key="6">
    <source>
        <dbReference type="ARBA" id="ARBA00022857"/>
    </source>
</evidence>
<dbReference type="NCBIfam" id="NF005559">
    <property type="entry name" value="PRK07231.1"/>
    <property type="match status" value="1"/>
</dbReference>
<dbReference type="CDD" id="cd05333">
    <property type="entry name" value="BKR_SDR_c"/>
    <property type="match status" value="1"/>
</dbReference>
<dbReference type="InterPro" id="IPR011284">
    <property type="entry name" value="3oxo_ACP_reduc"/>
</dbReference>